<dbReference type="InterPro" id="IPR036322">
    <property type="entry name" value="WD40_repeat_dom_sf"/>
</dbReference>
<feature type="compositionally biased region" description="Acidic residues" evidence="1">
    <location>
        <begin position="433"/>
        <end position="455"/>
    </location>
</feature>
<organism evidence="2">
    <name type="scientific">Phaffia rhodozyma</name>
    <name type="common">Yeast</name>
    <name type="synonym">Xanthophyllomyces dendrorhous</name>
    <dbReference type="NCBI Taxonomy" id="264483"/>
    <lineage>
        <taxon>Eukaryota</taxon>
        <taxon>Fungi</taxon>
        <taxon>Dikarya</taxon>
        <taxon>Basidiomycota</taxon>
        <taxon>Agaricomycotina</taxon>
        <taxon>Tremellomycetes</taxon>
        <taxon>Cystofilobasidiales</taxon>
        <taxon>Mrakiaceae</taxon>
        <taxon>Phaffia</taxon>
    </lineage>
</organism>
<protein>
    <submittedName>
        <fullName evidence="2">WD40/YVTN repeat-like-containing domain</fullName>
    </submittedName>
</protein>
<sequence length="455" mass="51173">MYLSRIYPNETPPRHAWRLKVDLKERLLLTTHRSPGLKVHDLDSMAELFVIQTVGPYTHLEYDPDAGIAVFDEDDDLEIWKLQKPSPGQDLSDFARGQFVKWNKIPAIPGMRGFHLKDGILAVVSQQGTTTYYDLVTSPDQPTLLQTLSHDRGAIGYLDKTPSTLVLCHDDLTRCYSPLNGSLLGTFPPPPTVFLAHYTIRRPEARRGLDELVSTDVVYTGMIESVDFEEIRPAAFYGGKEWKACHVDGPYLVILSDMSRLFVCTDYEAVLRALEGEERERIMKSTCCVFDIEVGEINLDADPGMERYTGDTNWLSVCDGRAAFGAIDHVMILPLPPKSSTAYVKSPHALALPTARDMEISCLSLVPDGLFTIWGYLQRTSSSPGYHRMILRNAVRVLWFDGRGKKIESEDRELALEKSATEIQMEAEGWTASDDDGEEWTDDDGVEEWTDEEDG</sequence>
<proteinExistence type="predicted"/>
<feature type="region of interest" description="Disordered" evidence="1">
    <location>
        <begin position="425"/>
        <end position="455"/>
    </location>
</feature>
<reference evidence="2" key="1">
    <citation type="submission" date="2014-08" db="EMBL/GenBank/DDBJ databases">
        <authorList>
            <person name="Sharma Rahul"/>
            <person name="Thines Marco"/>
        </authorList>
    </citation>
    <scope>NUCLEOTIDE SEQUENCE</scope>
</reference>
<evidence type="ECO:0000256" key="1">
    <source>
        <dbReference type="SAM" id="MobiDB-lite"/>
    </source>
</evidence>
<accession>A0A0F7SN23</accession>
<evidence type="ECO:0000313" key="2">
    <source>
        <dbReference type="EMBL" id="CDZ98864.1"/>
    </source>
</evidence>
<dbReference type="SUPFAM" id="SSF50978">
    <property type="entry name" value="WD40 repeat-like"/>
    <property type="match status" value="1"/>
</dbReference>
<dbReference type="EMBL" id="LN483345">
    <property type="protein sequence ID" value="CDZ98864.1"/>
    <property type="molecule type" value="Genomic_DNA"/>
</dbReference>
<dbReference type="AlphaFoldDB" id="A0A0F7SN23"/>
<name>A0A0F7SN23_PHARH</name>